<name>A0A916STD3_9SPHN</name>
<reference evidence="1" key="2">
    <citation type="submission" date="2020-09" db="EMBL/GenBank/DDBJ databases">
        <authorList>
            <person name="Sun Q."/>
            <person name="Zhou Y."/>
        </authorList>
    </citation>
    <scope>NUCLEOTIDE SEQUENCE</scope>
    <source>
        <strain evidence="1">CGMCC 1.15330</strain>
    </source>
</reference>
<reference evidence="1" key="1">
    <citation type="journal article" date="2014" name="Int. J. Syst. Evol. Microbiol.">
        <title>Complete genome sequence of Corynebacterium casei LMG S-19264T (=DSM 44701T), isolated from a smear-ripened cheese.</title>
        <authorList>
            <consortium name="US DOE Joint Genome Institute (JGI-PGF)"/>
            <person name="Walter F."/>
            <person name="Albersmeier A."/>
            <person name="Kalinowski J."/>
            <person name="Ruckert C."/>
        </authorList>
    </citation>
    <scope>NUCLEOTIDE SEQUENCE</scope>
    <source>
        <strain evidence="1">CGMCC 1.15330</strain>
    </source>
</reference>
<dbReference type="AlphaFoldDB" id="A0A916STD3"/>
<dbReference type="RefSeq" id="WP_188656613.1">
    <property type="nucleotide sequence ID" value="NZ_BMIH01000001.1"/>
</dbReference>
<organism evidence="1 2">
    <name type="scientific">Sphingomonas metalli</name>
    <dbReference type="NCBI Taxonomy" id="1779358"/>
    <lineage>
        <taxon>Bacteria</taxon>
        <taxon>Pseudomonadati</taxon>
        <taxon>Pseudomonadota</taxon>
        <taxon>Alphaproteobacteria</taxon>
        <taxon>Sphingomonadales</taxon>
        <taxon>Sphingomonadaceae</taxon>
        <taxon>Sphingomonas</taxon>
    </lineage>
</organism>
<accession>A0A916STD3</accession>
<protein>
    <submittedName>
        <fullName evidence="1">Uncharacterized protein</fullName>
    </submittedName>
</protein>
<comment type="caution">
    <text evidence="1">The sequence shown here is derived from an EMBL/GenBank/DDBJ whole genome shotgun (WGS) entry which is preliminary data.</text>
</comment>
<dbReference type="Proteomes" id="UP000623067">
    <property type="component" value="Unassembled WGS sequence"/>
</dbReference>
<proteinExistence type="predicted"/>
<evidence type="ECO:0000313" key="1">
    <source>
        <dbReference type="EMBL" id="GGB14906.1"/>
    </source>
</evidence>
<gene>
    <name evidence="1" type="ORF">GCM10011380_00390</name>
</gene>
<evidence type="ECO:0000313" key="2">
    <source>
        <dbReference type="Proteomes" id="UP000623067"/>
    </source>
</evidence>
<dbReference type="EMBL" id="BMIH01000001">
    <property type="protein sequence ID" value="GGB14906.1"/>
    <property type="molecule type" value="Genomic_DNA"/>
</dbReference>
<sequence length="188" mass="21031">MTGCLDCGKPISAGAKRCKRHANALRNGSPEMRENSSKRMRARQAAGMPRNNAAISSALKAFYADPAEREKMVERGRKAVTEWTPEMKARRGRATAEGHRRRQEQRLAWCPLDRRDELAKLCRRYGAEEGRRIMREDLAAKERKRLAGMTSHEIAMERLAKGSKLVTVHPMRKADAAFTLGGVASGTL</sequence>
<keyword evidence="2" id="KW-1185">Reference proteome</keyword>